<dbReference type="AlphaFoldDB" id="A0A427APY8"/>
<name>A0A427APY8_ENSVE</name>
<gene>
    <name evidence="2" type="ORF">B296_00021461</name>
</gene>
<evidence type="ECO:0000256" key="1">
    <source>
        <dbReference type="SAM" id="MobiDB-lite"/>
    </source>
</evidence>
<feature type="compositionally biased region" description="Basic and acidic residues" evidence="1">
    <location>
        <begin position="40"/>
        <end position="50"/>
    </location>
</feature>
<reference evidence="2 3" key="1">
    <citation type="journal article" date="2014" name="Agronomy (Basel)">
        <title>A Draft Genome Sequence for Ensete ventricosum, the Drought-Tolerant Tree Against Hunger.</title>
        <authorList>
            <person name="Harrison J."/>
            <person name="Moore K.A."/>
            <person name="Paszkiewicz K."/>
            <person name="Jones T."/>
            <person name="Grant M."/>
            <person name="Ambacheew D."/>
            <person name="Muzemil S."/>
            <person name="Studholme D.J."/>
        </authorList>
    </citation>
    <scope>NUCLEOTIDE SEQUENCE [LARGE SCALE GENOMIC DNA]</scope>
</reference>
<proteinExistence type="predicted"/>
<dbReference type="EMBL" id="AMZH03001713">
    <property type="protein sequence ID" value="RRT78292.1"/>
    <property type="molecule type" value="Genomic_DNA"/>
</dbReference>
<evidence type="ECO:0000313" key="2">
    <source>
        <dbReference type="EMBL" id="RRT78292.1"/>
    </source>
</evidence>
<protein>
    <submittedName>
        <fullName evidence="2">Uncharacterized protein</fullName>
    </submittedName>
</protein>
<organism evidence="2 3">
    <name type="scientific">Ensete ventricosum</name>
    <name type="common">Abyssinian banana</name>
    <name type="synonym">Musa ensete</name>
    <dbReference type="NCBI Taxonomy" id="4639"/>
    <lineage>
        <taxon>Eukaryota</taxon>
        <taxon>Viridiplantae</taxon>
        <taxon>Streptophyta</taxon>
        <taxon>Embryophyta</taxon>
        <taxon>Tracheophyta</taxon>
        <taxon>Spermatophyta</taxon>
        <taxon>Magnoliopsida</taxon>
        <taxon>Liliopsida</taxon>
        <taxon>Zingiberales</taxon>
        <taxon>Musaceae</taxon>
        <taxon>Ensete</taxon>
    </lineage>
</organism>
<sequence length="68" mass="7328">MSQKLSIAQRNSASDPPPSTQRNMKGEEKEGYRIFGTSRLFHDRTLRSNREGPSATVGGSACIGMATG</sequence>
<evidence type="ECO:0000313" key="3">
    <source>
        <dbReference type="Proteomes" id="UP000287651"/>
    </source>
</evidence>
<feature type="compositionally biased region" description="Polar residues" evidence="1">
    <location>
        <begin position="1"/>
        <end position="14"/>
    </location>
</feature>
<feature type="region of interest" description="Disordered" evidence="1">
    <location>
        <begin position="1"/>
        <end position="68"/>
    </location>
</feature>
<dbReference type="Proteomes" id="UP000287651">
    <property type="component" value="Unassembled WGS sequence"/>
</dbReference>
<accession>A0A427APY8</accession>
<comment type="caution">
    <text evidence="2">The sequence shown here is derived from an EMBL/GenBank/DDBJ whole genome shotgun (WGS) entry which is preliminary data.</text>
</comment>